<dbReference type="EC" id="2.7.7.72" evidence="11"/>
<keyword evidence="10 11" id="KW-0694">RNA-binding</keyword>
<dbReference type="GO" id="GO:0005524">
    <property type="term" value="F:ATP binding"/>
    <property type="evidence" value="ECO:0007669"/>
    <property type="project" value="UniProtKB-UniRule"/>
</dbReference>
<comment type="subunit">
    <text evidence="11">Homodimer.</text>
</comment>
<feature type="domain" description="tRNA nucleotidyltransferase/poly(A) polymerase RNA and SrmB- binding" evidence="13">
    <location>
        <begin position="168"/>
        <end position="227"/>
    </location>
</feature>
<feature type="binding site" evidence="11">
    <location>
        <position position="26"/>
    </location>
    <ligand>
        <name>CTP</name>
        <dbReference type="ChEBI" id="CHEBI:37563"/>
    </ligand>
</feature>
<dbReference type="Proteomes" id="UP000297982">
    <property type="component" value="Unassembled WGS sequence"/>
</dbReference>
<organism evidence="15 16">
    <name type="scientific">Halobacillus salinus</name>
    <dbReference type="NCBI Taxonomy" id="192814"/>
    <lineage>
        <taxon>Bacteria</taxon>
        <taxon>Bacillati</taxon>
        <taxon>Bacillota</taxon>
        <taxon>Bacilli</taxon>
        <taxon>Bacillales</taxon>
        <taxon>Bacillaceae</taxon>
        <taxon>Halobacillus</taxon>
    </lineage>
</organism>
<evidence type="ECO:0000256" key="9">
    <source>
        <dbReference type="ARBA" id="ARBA00022842"/>
    </source>
</evidence>
<comment type="similarity">
    <text evidence="11">Belongs to the tRNA nucleotidyltransferase/poly(A) polymerase family. Bacterial CCA-adding enzyme type 3 subfamily.</text>
</comment>
<dbReference type="Gene3D" id="1.20.58.560">
    <property type="match status" value="1"/>
</dbReference>
<feature type="binding site" evidence="11">
    <location>
        <position position="159"/>
    </location>
    <ligand>
        <name>CTP</name>
        <dbReference type="ChEBI" id="CHEBI:37563"/>
    </ligand>
</feature>
<proteinExistence type="inferred from homology"/>
<evidence type="ECO:0000256" key="5">
    <source>
        <dbReference type="ARBA" id="ARBA00022723"/>
    </source>
</evidence>
<dbReference type="NCBIfam" id="NF009814">
    <property type="entry name" value="PRK13299.1"/>
    <property type="match status" value="1"/>
</dbReference>
<name>A0A4Z0H2D1_9BACI</name>
<dbReference type="GO" id="GO:0000287">
    <property type="term" value="F:magnesium ion binding"/>
    <property type="evidence" value="ECO:0007669"/>
    <property type="project" value="UniProtKB-UniRule"/>
</dbReference>
<feature type="binding site" evidence="11">
    <location>
        <position position="159"/>
    </location>
    <ligand>
        <name>ATP</name>
        <dbReference type="ChEBI" id="CHEBI:30616"/>
    </ligand>
</feature>
<feature type="binding site" evidence="11">
    <location>
        <position position="39"/>
    </location>
    <ligand>
        <name>Mg(2+)</name>
        <dbReference type="ChEBI" id="CHEBI:18420"/>
    </ligand>
</feature>
<feature type="binding site" evidence="11">
    <location>
        <position position="156"/>
    </location>
    <ligand>
        <name>CTP</name>
        <dbReference type="ChEBI" id="CHEBI:37563"/>
    </ligand>
</feature>
<dbReference type="InterPro" id="IPR032810">
    <property type="entry name" value="CCA-adding_enz_C"/>
</dbReference>
<dbReference type="Gene3D" id="3.30.460.10">
    <property type="entry name" value="Beta Polymerase, domain 2"/>
    <property type="match status" value="1"/>
</dbReference>
<dbReference type="GO" id="GO:0160016">
    <property type="term" value="F:CCACCA tRNA nucleotidyltransferase activity"/>
    <property type="evidence" value="ECO:0007669"/>
    <property type="project" value="RHEA"/>
</dbReference>
<evidence type="ECO:0000256" key="4">
    <source>
        <dbReference type="ARBA" id="ARBA00022695"/>
    </source>
</evidence>
<evidence type="ECO:0000259" key="14">
    <source>
        <dbReference type="Pfam" id="PF13735"/>
    </source>
</evidence>
<dbReference type="GO" id="GO:0001680">
    <property type="term" value="P:tRNA 3'-terminal CCA addition"/>
    <property type="evidence" value="ECO:0007669"/>
    <property type="project" value="UniProtKB-UniRule"/>
</dbReference>
<comment type="caution">
    <text evidence="15">The sequence shown here is derived from an EMBL/GenBank/DDBJ whole genome shotgun (WGS) entry which is preliminary data.</text>
</comment>
<dbReference type="Pfam" id="PF01743">
    <property type="entry name" value="PolyA_pol"/>
    <property type="match status" value="1"/>
</dbReference>
<dbReference type="PANTHER" id="PTHR46173">
    <property type="entry name" value="CCA TRNA NUCLEOTIDYLTRANSFERASE 1, MITOCHONDRIAL"/>
    <property type="match status" value="1"/>
</dbReference>
<keyword evidence="4 11" id="KW-0548">Nucleotidyltransferase</keyword>
<feature type="binding site" evidence="11">
    <location>
        <position position="162"/>
    </location>
    <ligand>
        <name>CTP</name>
        <dbReference type="ChEBI" id="CHEBI:37563"/>
    </ligand>
</feature>
<dbReference type="Pfam" id="PF12627">
    <property type="entry name" value="PolyA_pol_RNAbd"/>
    <property type="match status" value="1"/>
</dbReference>
<feature type="binding site" evidence="11">
    <location>
        <position position="29"/>
    </location>
    <ligand>
        <name>CTP</name>
        <dbReference type="ChEBI" id="CHEBI:37563"/>
    </ligand>
</feature>
<dbReference type="GO" id="GO:0000049">
    <property type="term" value="F:tRNA binding"/>
    <property type="evidence" value="ECO:0007669"/>
    <property type="project" value="UniProtKB-UniRule"/>
</dbReference>
<evidence type="ECO:0000256" key="3">
    <source>
        <dbReference type="ARBA" id="ARBA00022694"/>
    </source>
</evidence>
<feature type="binding site" evidence="11">
    <location>
        <position position="29"/>
    </location>
    <ligand>
        <name>ATP</name>
        <dbReference type="ChEBI" id="CHEBI:30616"/>
    </ligand>
</feature>
<feature type="binding site" evidence="11">
    <location>
        <position position="153"/>
    </location>
    <ligand>
        <name>ATP</name>
        <dbReference type="ChEBI" id="CHEBI:30616"/>
    </ligand>
</feature>
<reference evidence="15 16" key="1">
    <citation type="journal article" date="2003" name="Int. J. Syst. Evol. Microbiol.">
        <title>Halobacillus salinus sp. nov., isolated from a salt lake on the coast of the East Sea in Korea.</title>
        <authorList>
            <person name="Yoon J.H."/>
            <person name="Kang K.H."/>
            <person name="Park Y.H."/>
        </authorList>
    </citation>
    <scope>NUCLEOTIDE SEQUENCE [LARGE SCALE GENOMIC DNA]</scope>
    <source>
        <strain evidence="15 16">HSL-3</strain>
    </source>
</reference>
<dbReference type="EMBL" id="SRJC01000001">
    <property type="protein sequence ID" value="TGB04553.1"/>
    <property type="molecule type" value="Genomic_DNA"/>
</dbReference>
<dbReference type="CDD" id="cd05398">
    <property type="entry name" value="NT_ClassII-CCAase"/>
    <property type="match status" value="1"/>
</dbReference>
<comment type="cofactor">
    <cofactor evidence="1 11">
        <name>Mg(2+)</name>
        <dbReference type="ChEBI" id="CHEBI:18420"/>
    </cofactor>
</comment>
<keyword evidence="3 11" id="KW-0819">tRNA processing</keyword>
<keyword evidence="5 11" id="KW-0479">Metal-binding</keyword>
<comment type="catalytic activity">
    <reaction evidence="11">
        <text>a tRNA precursor + 2 CTP + ATP = a tRNA with a 3' CCA end + 3 diphosphate</text>
        <dbReference type="Rhea" id="RHEA:14433"/>
        <dbReference type="Rhea" id="RHEA-COMP:10465"/>
        <dbReference type="Rhea" id="RHEA-COMP:10468"/>
        <dbReference type="ChEBI" id="CHEBI:30616"/>
        <dbReference type="ChEBI" id="CHEBI:33019"/>
        <dbReference type="ChEBI" id="CHEBI:37563"/>
        <dbReference type="ChEBI" id="CHEBI:74896"/>
        <dbReference type="ChEBI" id="CHEBI:83071"/>
        <dbReference type="EC" id="2.7.7.72"/>
    </reaction>
</comment>
<evidence type="ECO:0000256" key="1">
    <source>
        <dbReference type="ARBA" id="ARBA00001946"/>
    </source>
</evidence>
<dbReference type="InterPro" id="IPR043519">
    <property type="entry name" value="NT_sf"/>
</dbReference>
<evidence type="ECO:0000313" key="16">
    <source>
        <dbReference type="Proteomes" id="UP000297982"/>
    </source>
</evidence>
<evidence type="ECO:0000256" key="10">
    <source>
        <dbReference type="ARBA" id="ARBA00022884"/>
    </source>
</evidence>
<sequence length="398" mass="45276">MTFLEEAFEVLGKIKDSGGEAYIVGGAVRDLLMEREVGDIDIATSLLPGEVQELFDKVIPVGIEHGTVIVRHRGKSFEVTTFRTEDGYEDFRHPDEVTFVKDIKQDLARRDFTMNAVAMDLKGKLVDPYGGQKAVENNVIEAVGDPLKRFEEDPLRMLRAVRFVSQLGFELEPCTREALTTQASLLKHIAVERKASEMIKLFGGPSYRLALDMIAESDLIKELPILAEFPSFQNHVPGIPLLTWPEVITYFLGVGIGSGVNAWTKAWKLSNQVRKDSEKLDQSLKIFKRHSSITPWLVYQLPEELHDSFCRVVLSLEIGYSNIQEDLQRVHTSLPIRTKKDLSFESSDLIAMYPNRIRGPWIRDGLQSIEKAVVQGEVSNEYERIKEWVQQWNQQENN</sequence>
<dbReference type="STRING" id="192814.GCA_900166575_01612"/>
<dbReference type="InterPro" id="IPR002646">
    <property type="entry name" value="PolA_pol_head_dom"/>
</dbReference>
<dbReference type="InterPro" id="IPR050264">
    <property type="entry name" value="Bact_CCA-adding_enz_type3_sf"/>
</dbReference>
<evidence type="ECO:0000256" key="11">
    <source>
        <dbReference type="HAMAP-Rule" id="MF_01263"/>
    </source>
</evidence>
<dbReference type="Pfam" id="PF13735">
    <property type="entry name" value="tRNA_NucTran2_2"/>
    <property type="match status" value="1"/>
</dbReference>
<comment type="function">
    <text evidence="11">Catalyzes the addition and repair of the essential 3'-terminal CCA sequence in tRNAs without using a nucleic acid template. Adds these three nucleotides in the order of C, C, and A to the tRNA nucleotide-73, using CTP and ATP as substrates and producing inorganic pyrophosphate. tRNA 3'-terminal CCA addition is required both for tRNA processing and repair. Also involved in tRNA surveillance by mediating tandem CCA addition to generate a CCACCA at the 3' terminus of unstable tRNAs. While stable tRNAs receive only 3'-terminal CCA, unstable tRNAs are marked with CCACCA and rapidly degraded.</text>
</comment>
<keyword evidence="6 11" id="KW-0547">Nucleotide-binding</keyword>
<dbReference type="Gene3D" id="1.10.3090.10">
    <property type="entry name" value="cca-adding enzyme, domain 2"/>
    <property type="match status" value="1"/>
</dbReference>
<keyword evidence="8 11" id="KW-0067">ATP-binding</keyword>
<dbReference type="InterPro" id="IPR032828">
    <property type="entry name" value="PolyA_RNA-bd"/>
</dbReference>
<keyword evidence="2 11" id="KW-0808">Transferase</keyword>
<feature type="binding site" evidence="11">
    <location>
        <position position="41"/>
    </location>
    <ligand>
        <name>Mg(2+)</name>
        <dbReference type="ChEBI" id="CHEBI:18420"/>
    </ligand>
</feature>
<dbReference type="GO" id="GO:0042245">
    <property type="term" value="P:RNA repair"/>
    <property type="evidence" value="ECO:0007669"/>
    <property type="project" value="UniProtKB-KW"/>
</dbReference>
<dbReference type="SUPFAM" id="SSF81891">
    <property type="entry name" value="Poly A polymerase C-terminal region-like"/>
    <property type="match status" value="1"/>
</dbReference>
<evidence type="ECO:0000256" key="6">
    <source>
        <dbReference type="ARBA" id="ARBA00022741"/>
    </source>
</evidence>
<dbReference type="HAMAP" id="MF_01263">
    <property type="entry name" value="CCA_bact_type3"/>
    <property type="match status" value="1"/>
</dbReference>
<feature type="binding site" evidence="11">
    <location>
        <position position="26"/>
    </location>
    <ligand>
        <name>ATP</name>
        <dbReference type="ChEBI" id="CHEBI:30616"/>
    </ligand>
</feature>
<evidence type="ECO:0000256" key="2">
    <source>
        <dbReference type="ARBA" id="ARBA00022679"/>
    </source>
</evidence>
<evidence type="ECO:0000256" key="8">
    <source>
        <dbReference type="ARBA" id="ARBA00022840"/>
    </source>
</evidence>
<gene>
    <name evidence="11" type="primary">cca</name>
    <name evidence="15" type="ORF">E4663_06045</name>
</gene>
<comment type="miscellaneous">
    <text evidence="11">A single active site specifically recognizes both ATP and CTP and is responsible for their addition.</text>
</comment>
<feature type="binding site" evidence="11">
    <location>
        <position position="162"/>
    </location>
    <ligand>
        <name>ATP</name>
        <dbReference type="ChEBI" id="CHEBI:30616"/>
    </ligand>
</feature>
<feature type="binding site" evidence="11">
    <location>
        <position position="156"/>
    </location>
    <ligand>
        <name>ATP</name>
        <dbReference type="ChEBI" id="CHEBI:30616"/>
    </ligand>
</feature>
<evidence type="ECO:0000259" key="13">
    <source>
        <dbReference type="Pfam" id="PF12627"/>
    </source>
</evidence>
<feature type="domain" description="Poly A polymerase head" evidence="12">
    <location>
        <begin position="21"/>
        <end position="140"/>
    </location>
</feature>
<evidence type="ECO:0000313" key="15">
    <source>
        <dbReference type="EMBL" id="TGB04553.1"/>
    </source>
</evidence>
<dbReference type="InterPro" id="IPR023068">
    <property type="entry name" value="CCA-adding_enz_firmicutes"/>
</dbReference>
<evidence type="ECO:0000259" key="12">
    <source>
        <dbReference type="Pfam" id="PF01743"/>
    </source>
</evidence>
<keyword evidence="7 11" id="KW-0692">RNA repair</keyword>
<feature type="domain" description="CCA-adding enzyme C-terminal" evidence="14">
    <location>
        <begin position="264"/>
        <end position="389"/>
    </location>
</feature>
<protein>
    <recommendedName>
        <fullName evidence="11">CCA-adding enzyme</fullName>
        <ecNumber evidence="11">2.7.7.72</ecNumber>
    </recommendedName>
    <alternativeName>
        <fullName evidence="11">CCA tRNA nucleotidyltransferase</fullName>
    </alternativeName>
    <alternativeName>
        <fullName evidence="11">tRNA CCA-pyrophosphorylase</fullName>
    </alternativeName>
    <alternativeName>
        <fullName evidence="11">tRNA adenylyl-/cytidylyl- transferase</fullName>
    </alternativeName>
    <alternativeName>
        <fullName evidence="11">tRNA nucleotidyltransferase</fullName>
    </alternativeName>
    <alternativeName>
        <fullName evidence="11">tRNA-NT</fullName>
    </alternativeName>
</protein>
<feature type="binding site" evidence="11">
    <location>
        <position position="110"/>
    </location>
    <ligand>
        <name>CTP</name>
        <dbReference type="ChEBI" id="CHEBI:37563"/>
    </ligand>
</feature>
<dbReference type="PANTHER" id="PTHR46173:SF1">
    <property type="entry name" value="CCA TRNA NUCLEOTIDYLTRANSFERASE 1, MITOCHONDRIAL"/>
    <property type="match status" value="1"/>
</dbReference>
<evidence type="ECO:0000256" key="7">
    <source>
        <dbReference type="ARBA" id="ARBA00022800"/>
    </source>
</evidence>
<accession>A0A4Z0H2D1</accession>
<dbReference type="Gene3D" id="1.10.246.80">
    <property type="match status" value="1"/>
</dbReference>
<dbReference type="GO" id="GO:0004810">
    <property type="term" value="F:CCA tRNA nucleotidyltransferase activity"/>
    <property type="evidence" value="ECO:0007669"/>
    <property type="project" value="UniProtKB-UniRule"/>
</dbReference>
<feature type="binding site" evidence="11">
    <location>
        <position position="153"/>
    </location>
    <ligand>
        <name>CTP</name>
        <dbReference type="ChEBI" id="CHEBI:37563"/>
    </ligand>
</feature>
<comment type="catalytic activity">
    <reaction evidence="11">
        <text>a tRNA with a 3' CCA end + 2 CTP + ATP = a tRNA with a 3' CCACCA end + 3 diphosphate</text>
        <dbReference type="Rhea" id="RHEA:76235"/>
        <dbReference type="Rhea" id="RHEA-COMP:10468"/>
        <dbReference type="Rhea" id="RHEA-COMP:18655"/>
        <dbReference type="ChEBI" id="CHEBI:30616"/>
        <dbReference type="ChEBI" id="CHEBI:33019"/>
        <dbReference type="ChEBI" id="CHEBI:37563"/>
        <dbReference type="ChEBI" id="CHEBI:83071"/>
        <dbReference type="ChEBI" id="CHEBI:195187"/>
    </reaction>
</comment>
<keyword evidence="9 11" id="KW-0460">Magnesium</keyword>
<feature type="binding site" evidence="11">
    <location>
        <position position="110"/>
    </location>
    <ligand>
        <name>ATP</name>
        <dbReference type="ChEBI" id="CHEBI:30616"/>
    </ligand>
</feature>
<keyword evidence="16" id="KW-1185">Reference proteome</keyword>
<dbReference type="SUPFAM" id="SSF81301">
    <property type="entry name" value="Nucleotidyltransferase"/>
    <property type="match status" value="1"/>
</dbReference>
<dbReference type="RefSeq" id="WP_135326953.1">
    <property type="nucleotide sequence ID" value="NZ_SRJC01000001.1"/>
</dbReference>
<dbReference type="AlphaFoldDB" id="A0A4Z0H2D1"/>